<evidence type="ECO:0000313" key="1">
    <source>
        <dbReference type="EMBL" id="MFC4006682.1"/>
    </source>
</evidence>
<keyword evidence="2" id="KW-1185">Reference proteome</keyword>
<gene>
    <name evidence="1" type="ORF">ACFOY2_05585</name>
</gene>
<reference evidence="2" key="1">
    <citation type="journal article" date="2019" name="Int. J. Syst. Evol. Microbiol.">
        <title>The Global Catalogue of Microorganisms (GCM) 10K type strain sequencing project: providing services to taxonomists for standard genome sequencing and annotation.</title>
        <authorList>
            <consortium name="The Broad Institute Genomics Platform"/>
            <consortium name="The Broad Institute Genome Sequencing Center for Infectious Disease"/>
            <person name="Wu L."/>
            <person name="Ma J."/>
        </authorList>
    </citation>
    <scope>NUCLEOTIDE SEQUENCE [LARGE SCALE GENOMIC DNA]</scope>
    <source>
        <strain evidence="2">TBRC 1276</strain>
    </source>
</reference>
<dbReference type="Proteomes" id="UP001595851">
    <property type="component" value="Unassembled WGS sequence"/>
</dbReference>
<organism evidence="1 2">
    <name type="scientific">Nonomuraea purpurea</name>
    <dbReference type="NCBI Taxonomy" id="1849276"/>
    <lineage>
        <taxon>Bacteria</taxon>
        <taxon>Bacillati</taxon>
        <taxon>Actinomycetota</taxon>
        <taxon>Actinomycetes</taxon>
        <taxon>Streptosporangiales</taxon>
        <taxon>Streptosporangiaceae</taxon>
        <taxon>Nonomuraea</taxon>
    </lineage>
</organism>
<dbReference type="EMBL" id="JBHSBI010000002">
    <property type="protein sequence ID" value="MFC4006682.1"/>
    <property type="molecule type" value="Genomic_DNA"/>
</dbReference>
<protein>
    <recommendedName>
        <fullName evidence="3">HTH iclR-type domain-containing protein</fullName>
    </recommendedName>
</protein>
<evidence type="ECO:0000313" key="2">
    <source>
        <dbReference type="Proteomes" id="UP001595851"/>
    </source>
</evidence>
<proteinExistence type="predicted"/>
<dbReference type="RefSeq" id="WP_379526819.1">
    <property type="nucleotide sequence ID" value="NZ_JBHSBI010000002.1"/>
</dbReference>
<evidence type="ECO:0008006" key="3">
    <source>
        <dbReference type="Google" id="ProtNLM"/>
    </source>
</evidence>
<accession>A0ABV8G1Z7</accession>
<name>A0ABV8G1Z7_9ACTN</name>
<comment type="caution">
    <text evidence="1">The sequence shown here is derived from an EMBL/GenBank/DDBJ whole genome shotgun (WGS) entry which is preliminary data.</text>
</comment>
<sequence length="86" mass="9399">MKPPFTVSPDEAVPSPAVPEDVRRPLLALAAQGVTTDAAATELGLTAREAMRYLQLLRVSGHLTLRPTEDGRGAEWWKTTKTRRSS</sequence>